<dbReference type="CDD" id="cd01948">
    <property type="entry name" value="EAL"/>
    <property type="match status" value="1"/>
</dbReference>
<dbReference type="Pfam" id="PF00563">
    <property type="entry name" value="EAL"/>
    <property type="match status" value="1"/>
</dbReference>
<keyword evidence="1" id="KW-0472">Membrane</keyword>
<feature type="transmembrane region" description="Helical" evidence="1">
    <location>
        <begin position="197"/>
        <end position="217"/>
    </location>
</feature>
<dbReference type="InterPro" id="IPR000160">
    <property type="entry name" value="GGDEF_dom"/>
</dbReference>
<feature type="transmembrane region" description="Helical" evidence="1">
    <location>
        <begin position="128"/>
        <end position="148"/>
    </location>
</feature>
<accession>A0A511X1E7</accession>
<dbReference type="Gene3D" id="3.20.20.450">
    <property type="entry name" value="EAL domain"/>
    <property type="match status" value="1"/>
</dbReference>
<dbReference type="CDD" id="cd01949">
    <property type="entry name" value="GGDEF"/>
    <property type="match status" value="1"/>
</dbReference>
<dbReference type="RefSeq" id="WP_089801424.1">
    <property type="nucleotide sequence ID" value="NZ_BJYE01000012.1"/>
</dbReference>
<dbReference type="PROSITE" id="PS50887">
    <property type="entry name" value="GGDEF"/>
    <property type="match status" value="1"/>
</dbReference>
<dbReference type="EMBL" id="BJYE01000012">
    <property type="protein sequence ID" value="GEN56773.1"/>
    <property type="molecule type" value="Genomic_DNA"/>
</dbReference>
<dbReference type="SUPFAM" id="SSF141868">
    <property type="entry name" value="EAL domain-like"/>
    <property type="match status" value="1"/>
</dbReference>
<dbReference type="PROSITE" id="PS50883">
    <property type="entry name" value="EAL"/>
    <property type="match status" value="1"/>
</dbReference>
<feature type="domain" description="GGDEF" evidence="3">
    <location>
        <begin position="353"/>
        <end position="485"/>
    </location>
</feature>
<dbReference type="GO" id="GO:0071111">
    <property type="term" value="F:cyclic-guanylate-specific phosphodiesterase activity"/>
    <property type="evidence" value="ECO:0007669"/>
    <property type="project" value="InterPro"/>
</dbReference>
<name>A0A511X1E7_9BACI</name>
<reference evidence="4 5" key="1">
    <citation type="submission" date="2019-07" db="EMBL/GenBank/DDBJ databases">
        <title>Whole genome shotgun sequence of Halolactibacillus alkaliphilus NBRC 103919.</title>
        <authorList>
            <person name="Hosoyama A."/>
            <person name="Uohara A."/>
            <person name="Ohji S."/>
            <person name="Ichikawa N."/>
        </authorList>
    </citation>
    <scope>NUCLEOTIDE SEQUENCE [LARGE SCALE GENOMIC DNA]</scope>
    <source>
        <strain evidence="4 5">NBRC 103919</strain>
    </source>
</reference>
<comment type="caution">
    <text evidence="4">The sequence shown here is derived from an EMBL/GenBank/DDBJ whole genome shotgun (WGS) entry which is preliminary data.</text>
</comment>
<protein>
    <recommendedName>
        <fullName evidence="6">GGDEF-domain containing protein</fullName>
    </recommendedName>
</protein>
<dbReference type="AlphaFoldDB" id="A0A511X1E7"/>
<keyword evidence="1" id="KW-1133">Transmembrane helix</keyword>
<dbReference type="InterPro" id="IPR043128">
    <property type="entry name" value="Rev_trsase/Diguanyl_cyclase"/>
</dbReference>
<organism evidence="4 5">
    <name type="scientific">Halolactibacillus alkaliphilus</name>
    <dbReference type="NCBI Taxonomy" id="442899"/>
    <lineage>
        <taxon>Bacteria</taxon>
        <taxon>Bacillati</taxon>
        <taxon>Bacillota</taxon>
        <taxon>Bacilli</taxon>
        <taxon>Bacillales</taxon>
        <taxon>Bacillaceae</taxon>
        <taxon>Halolactibacillus</taxon>
    </lineage>
</organism>
<keyword evidence="1" id="KW-0812">Transmembrane</keyword>
<dbReference type="NCBIfam" id="TIGR00254">
    <property type="entry name" value="GGDEF"/>
    <property type="match status" value="1"/>
</dbReference>
<feature type="transmembrane region" description="Helical" evidence="1">
    <location>
        <begin position="35"/>
        <end position="53"/>
    </location>
</feature>
<dbReference type="SUPFAM" id="SSF55073">
    <property type="entry name" value="Nucleotide cyclase"/>
    <property type="match status" value="1"/>
</dbReference>
<feature type="domain" description="EAL" evidence="2">
    <location>
        <begin position="494"/>
        <end position="746"/>
    </location>
</feature>
<dbReference type="SMART" id="SM00267">
    <property type="entry name" value="GGDEF"/>
    <property type="match status" value="1"/>
</dbReference>
<dbReference type="PANTHER" id="PTHR33121:SF70">
    <property type="entry name" value="SIGNALING PROTEIN YKOW"/>
    <property type="match status" value="1"/>
</dbReference>
<evidence type="ECO:0000259" key="2">
    <source>
        <dbReference type="PROSITE" id="PS50883"/>
    </source>
</evidence>
<evidence type="ECO:0000313" key="4">
    <source>
        <dbReference type="EMBL" id="GEN56773.1"/>
    </source>
</evidence>
<dbReference type="Proteomes" id="UP000321400">
    <property type="component" value="Unassembled WGS sequence"/>
</dbReference>
<evidence type="ECO:0000313" key="5">
    <source>
        <dbReference type="Proteomes" id="UP000321400"/>
    </source>
</evidence>
<gene>
    <name evidence="4" type="ORF">HAL01_12370</name>
</gene>
<sequence length="749" mass="86573">MAKRFLTLNIMFALVLQLVFVVMRDYMIIRQVLGTFIPLGLSIAILYHVFRLLKTRRRDDTKFWVAYFIGMLFYTASYVVWAFAFIQGKPVISTPLSFGLWVMMYPFLFFAIMYKIIQLRNKEHVYQYLFHITTLIIIIFSLVFHFVFEPYVVSGDMTIWRFFVLVIEPFLSVLLMMASIVLYFLTIGSNERRMNLFFVLGFMTQALAEVLYVIQMIEDTYVVGQFTDVLWVFALLNMLAATYLSRHRPEDARWRVLRIVDHESSILPYVWILLFTITTRTIVNPTLNALSVAVLVLMAVLISYQLLVVRRNTELLNSYEEIMYLTPLTGLRNRTSLLRDLPNILKRIIRLKGSLALVVINLDRFKIINDALGRDYGDAVLKEVASRLAFYLDQSAMLYHLSGDEFVLLVYNQDKPQLIALIEQLTESLAEPIYFGEQQMTVTASIGISLAPKDGRKGHELLQMAEQAMHQAKSFGKNQYFFFDRLLKQQLDRRLLIENELKFAVNRGEILVYYQPKYMLEPEALIGFEALLRWDHPTFGFISPGEAIPIAEETGQINALGYYMLDEVFHHVKQWQTEHDFFGVVSINVSAIQLKQVDFYAQINFLLNKHQLDSKFIELELTESAMMEVDDVLPKLEQLKALGLKLSLDDFGTGYSSLFVLKELPVDTIKIDQAFVFAINDPRSKNIIKTILDIGSNLGLQVIAEGIENTDSIQRLKDLGCLFGQGYYYARPMPLNEVTAYINRHHDKG</sequence>
<feature type="transmembrane region" description="Helical" evidence="1">
    <location>
        <begin position="289"/>
        <end position="309"/>
    </location>
</feature>
<feature type="transmembrane region" description="Helical" evidence="1">
    <location>
        <begin position="98"/>
        <end position="116"/>
    </location>
</feature>
<dbReference type="OrthoDB" id="9759607at2"/>
<dbReference type="PANTHER" id="PTHR33121">
    <property type="entry name" value="CYCLIC DI-GMP PHOSPHODIESTERASE PDEF"/>
    <property type="match status" value="1"/>
</dbReference>
<dbReference type="Pfam" id="PF00990">
    <property type="entry name" value="GGDEF"/>
    <property type="match status" value="1"/>
</dbReference>
<dbReference type="InterPro" id="IPR001633">
    <property type="entry name" value="EAL_dom"/>
</dbReference>
<dbReference type="InterPro" id="IPR035919">
    <property type="entry name" value="EAL_sf"/>
</dbReference>
<feature type="transmembrane region" description="Helical" evidence="1">
    <location>
        <begin position="65"/>
        <end position="86"/>
    </location>
</feature>
<dbReference type="Gene3D" id="3.30.70.270">
    <property type="match status" value="1"/>
</dbReference>
<evidence type="ECO:0000259" key="3">
    <source>
        <dbReference type="PROSITE" id="PS50887"/>
    </source>
</evidence>
<evidence type="ECO:0000256" key="1">
    <source>
        <dbReference type="SAM" id="Phobius"/>
    </source>
</evidence>
<feature type="transmembrane region" description="Helical" evidence="1">
    <location>
        <begin position="229"/>
        <end position="245"/>
    </location>
</feature>
<feature type="transmembrane region" description="Helical" evidence="1">
    <location>
        <begin position="160"/>
        <end position="185"/>
    </location>
</feature>
<dbReference type="InterPro" id="IPR050706">
    <property type="entry name" value="Cyclic-di-GMP_PDE-like"/>
</dbReference>
<dbReference type="SMART" id="SM00052">
    <property type="entry name" value="EAL"/>
    <property type="match status" value="1"/>
</dbReference>
<dbReference type="InterPro" id="IPR029787">
    <property type="entry name" value="Nucleotide_cyclase"/>
</dbReference>
<feature type="transmembrane region" description="Helical" evidence="1">
    <location>
        <begin position="5"/>
        <end position="23"/>
    </location>
</feature>
<keyword evidence="5" id="KW-1185">Reference proteome</keyword>
<evidence type="ECO:0008006" key="6">
    <source>
        <dbReference type="Google" id="ProtNLM"/>
    </source>
</evidence>
<dbReference type="STRING" id="442899.SAMN05720591_1122"/>
<proteinExistence type="predicted"/>